<feature type="domain" description="DUF58" evidence="1">
    <location>
        <begin position="49"/>
        <end position="246"/>
    </location>
</feature>
<comment type="caution">
    <text evidence="2">The sequence shown here is derived from an EMBL/GenBank/DDBJ whole genome shotgun (WGS) entry which is preliminary data.</text>
</comment>
<dbReference type="Proteomes" id="UP001597532">
    <property type="component" value="Unassembled WGS sequence"/>
</dbReference>
<dbReference type="InterPro" id="IPR002881">
    <property type="entry name" value="DUF58"/>
</dbReference>
<name>A0ABW5VGS5_9FLAO</name>
<sequence>MKQDYHQLLQPEIINSISGLSLIAKVIVEGHFTGLNQSRRVGQGLQFSQYRAYQPGDDMRLMDWKMLARSGRYYIKQSEIDTHITVKFILDASKSMAHKEKEISKMDHARVLIASLAYLAEQQGDAVGLFAINDQKLHSLYPSGQKQHYKMFLHQLLQIENEGKWPTDSHSFQKIHDSGQKELIFFVTDLHEEGEELTATIKQLKKATNEVVVVHIMGGKEMDFSYNGNILFEDLESGKRVKVNAKMSRNLYLSLLNTRIDTVKNELLSHNIGYQLFRMDEPIGKALQIFIKTRSSIL</sequence>
<dbReference type="EMBL" id="JBHUOK010000029">
    <property type="protein sequence ID" value="MFD2789640.1"/>
    <property type="molecule type" value="Genomic_DNA"/>
</dbReference>
<accession>A0ABW5VGS5</accession>
<reference evidence="3" key="1">
    <citation type="journal article" date="2019" name="Int. J. Syst. Evol. Microbiol.">
        <title>The Global Catalogue of Microorganisms (GCM) 10K type strain sequencing project: providing services to taxonomists for standard genome sequencing and annotation.</title>
        <authorList>
            <consortium name="The Broad Institute Genomics Platform"/>
            <consortium name="The Broad Institute Genome Sequencing Center for Infectious Disease"/>
            <person name="Wu L."/>
            <person name="Ma J."/>
        </authorList>
    </citation>
    <scope>NUCLEOTIDE SEQUENCE [LARGE SCALE GENOMIC DNA]</scope>
    <source>
        <strain evidence="3">KCTC 52924</strain>
    </source>
</reference>
<dbReference type="SUPFAM" id="SSF53300">
    <property type="entry name" value="vWA-like"/>
    <property type="match status" value="1"/>
</dbReference>
<protein>
    <submittedName>
        <fullName evidence="2">DUF58 domain-containing protein</fullName>
    </submittedName>
</protein>
<dbReference type="RefSeq" id="WP_251807931.1">
    <property type="nucleotide sequence ID" value="NZ_CP166679.1"/>
</dbReference>
<dbReference type="PANTHER" id="PTHR33608">
    <property type="entry name" value="BLL2464 PROTEIN"/>
    <property type="match status" value="1"/>
</dbReference>
<organism evidence="2 3">
    <name type="scientific">Arenibacter antarcticus</name>
    <dbReference type="NCBI Taxonomy" id="2040469"/>
    <lineage>
        <taxon>Bacteria</taxon>
        <taxon>Pseudomonadati</taxon>
        <taxon>Bacteroidota</taxon>
        <taxon>Flavobacteriia</taxon>
        <taxon>Flavobacteriales</taxon>
        <taxon>Flavobacteriaceae</taxon>
        <taxon>Arenibacter</taxon>
    </lineage>
</organism>
<dbReference type="Gene3D" id="3.40.50.410">
    <property type="entry name" value="von Willebrand factor, type A domain"/>
    <property type="match status" value="1"/>
</dbReference>
<proteinExistence type="predicted"/>
<evidence type="ECO:0000259" key="1">
    <source>
        <dbReference type="Pfam" id="PF01882"/>
    </source>
</evidence>
<dbReference type="PANTHER" id="PTHR33608:SF7">
    <property type="entry name" value="DUF58 DOMAIN-CONTAINING PROTEIN"/>
    <property type="match status" value="1"/>
</dbReference>
<dbReference type="InterPro" id="IPR036465">
    <property type="entry name" value="vWFA_dom_sf"/>
</dbReference>
<keyword evidence="3" id="KW-1185">Reference proteome</keyword>
<evidence type="ECO:0000313" key="3">
    <source>
        <dbReference type="Proteomes" id="UP001597532"/>
    </source>
</evidence>
<dbReference type="Pfam" id="PF01882">
    <property type="entry name" value="DUF58"/>
    <property type="match status" value="1"/>
</dbReference>
<gene>
    <name evidence="2" type="ORF">ACFS1K_07705</name>
</gene>
<evidence type="ECO:0000313" key="2">
    <source>
        <dbReference type="EMBL" id="MFD2789640.1"/>
    </source>
</evidence>